<dbReference type="Gene3D" id="1.10.287.130">
    <property type="match status" value="1"/>
</dbReference>
<evidence type="ECO:0000259" key="12">
    <source>
        <dbReference type="PROSITE" id="PS50113"/>
    </source>
</evidence>
<dbReference type="GO" id="GO:0006355">
    <property type="term" value="P:regulation of DNA-templated transcription"/>
    <property type="evidence" value="ECO:0007669"/>
    <property type="project" value="InterPro"/>
</dbReference>
<dbReference type="SUPFAM" id="SSF47384">
    <property type="entry name" value="Homodimeric domain of signal transducing histidine kinase"/>
    <property type="match status" value="1"/>
</dbReference>
<evidence type="ECO:0000259" key="10">
    <source>
        <dbReference type="PROSITE" id="PS50109"/>
    </source>
</evidence>
<dbReference type="Gene3D" id="3.30.450.20">
    <property type="entry name" value="PAS domain"/>
    <property type="match status" value="2"/>
</dbReference>
<dbReference type="InterPro" id="IPR000014">
    <property type="entry name" value="PAS"/>
</dbReference>
<evidence type="ECO:0000256" key="9">
    <source>
        <dbReference type="SAM" id="Phobius"/>
    </source>
</evidence>
<dbReference type="SMART" id="SM00388">
    <property type="entry name" value="HisKA"/>
    <property type="match status" value="1"/>
</dbReference>
<dbReference type="GO" id="GO:0005524">
    <property type="term" value="F:ATP binding"/>
    <property type="evidence" value="ECO:0007669"/>
    <property type="project" value="UniProtKB-KW"/>
</dbReference>
<dbReference type="InterPro" id="IPR035965">
    <property type="entry name" value="PAS-like_dom_sf"/>
</dbReference>
<organism evidence="13">
    <name type="scientific">Alkalihalophilus sp. As8PL</name>
    <dbReference type="NCBI Taxonomy" id="3237103"/>
    <lineage>
        <taxon>Bacteria</taxon>
        <taxon>Bacillati</taxon>
        <taxon>Bacillota</taxon>
        <taxon>Bacilli</taxon>
        <taxon>Bacillales</taxon>
        <taxon>Bacillaceae</taxon>
        <taxon>Alkalihalophilus</taxon>
    </lineage>
</organism>
<dbReference type="Pfam" id="PF08448">
    <property type="entry name" value="PAS_4"/>
    <property type="match status" value="1"/>
</dbReference>
<dbReference type="EMBL" id="CP162551">
    <property type="protein sequence ID" value="XDI38299.1"/>
    <property type="molecule type" value="Genomic_DNA"/>
</dbReference>
<dbReference type="InterPro" id="IPR036097">
    <property type="entry name" value="HisK_dim/P_sf"/>
</dbReference>
<evidence type="ECO:0000256" key="5">
    <source>
        <dbReference type="ARBA" id="ARBA00022741"/>
    </source>
</evidence>
<dbReference type="PRINTS" id="PR00344">
    <property type="entry name" value="BCTRLSENSOR"/>
</dbReference>
<dbReference type="InterPro" id="IPR036890">
    <property type="entry name" value="HATPase_C_sf"/>
</dbReference>
<dbReference type="CDD" id="cd00082">
    <property type="entry name" value="HisKA"/>
    <property type="match status" value="1"/>
</dbReference>
<dbReference type="SMART" id="SM00387">
    <property type="entry name" value="HATPase_c"/>
    <property type="match status" value="1"/>
</dbReference>
<dbReference type="CDD" id="cd00130">
    <property type="entry name" value="PAS"/>
    <property type="match status" value="1"/>
</dbReference>
<dbReference type="InterPro" id="IPR005467">
    <property type="entry name" value="His_kinase_dom"/>
</dbReference>
<evidence type="ECO:0000259" key="11">
    <source>
        <dbReference type="PROSITE" id="PS50112"/>
    </source>
</evidence>
<keyword evidence="3" id="KW-0597">Phosphoprotein</keyword>
<evidence type="ECO:0000256" key="3">
    <source>
        <dbReference type="ARBA" id="ARBA00022553"/>
    </source>
</evidence>
<dbReference type="SUPFAM" id="SSF55874">
    <property type="entry name" value="ATPase domain of HSP90 chaperone/DNA topoisomerase II/histidine kinase"/>
    <property type="match status" value="1"/>
</dbReference>
<keyword evidence="5" id="KW-0547">Nucleotide-binding</keyword>
<dbReference type="RefSeq" id="WP_368505608.1">
    <property type="nucleotide sequence ID" value="NZ_CP162551.1"/>
</dbReference>
<accession>A0AB39BWV9</accession>
<keyword evidence="8" id="KW-0902">Two-component regulatory system</keyword>
<keyword evidence="9" id="KW-0472">Membrane</keyword>
<dbReference type="PROSITE" id="PS50113">
    <property type="entry name" value="PAC"/>
    <property type="match status" value="2"/>
</dbReference>
<evidence type="ECO:0000256" key="4">
    <source>
        <dbReference type="ARBA" id="ARBA00022679"/>
    </source>
</evidence>
<evidence type="ECO:0000256" key="2">
    <source>
        <dbReference type="ARBA" id="ARBA00012438"/>
    </source>
</evidence>
<evidence type="ECO:0000256" key="8">
    <source>
        <dbReference type="ARBA" id="ARBA00023012"/>
    </source>
</evidence>
<dbReference type="GO" id="GO:0000155">
    <property type="term" value="F:phosphorelay sensor kinase activity"/>
    <property type="evidence" value="ECO:0007669"/>
    <property type="project" value="InterPro"/>
</dbReference>
<gene>
    <name evidence="13" type="ORF">AB3N04_08240</name>
</gene>
<dbReference type="NCBIfam" id="TIGR00229">
    <property type="entry name" value="sensory_box"/>
    <property type="match status" value="2"/>
</dbReference>
<evidence type="ECO:0000256" key="6">
    <source>
        <dbReference type="ARBA" id="ARBA00022777"/>
    </source>
</evidence>
<dbReference type="Gene3D" id="3.30.565.10">
    <property type="entry name" value="Histidine kinase-like ATPase, C-terminal domain"/>
    <property type="match status" value="1"/>
</dbReference>
<dbReference type="InterPro" id="IPR013767">
    <property type="entry name" value="PAS_fold"/>
</dbReference>
<feature type="domain" description="PAC" evidence="12">
    <location>
        <begin position="147"/>
        <end position="199"/>
    </location>
</feature>
<keyword evidence="9" id="KW-1133">Transmembrane helix</keyword>
<dbReference type="Pfam" id="PF02518">
    <property type="entry name" value="HATPase_c"/>
    <property type="match status" value="1"/>
</dbReference>
<dbReference type="SMART" id="SM00091">
    <property type="entry name" value="PAS"/>
    <property type="match status" value="2"/>
</dbReference>
<protein>
    <recommendedName>
        <fullName evidence="2">histidine kinase</fullName>
        <ecNumber evidence="2">2.7.13.3</ecNumber>
    </recommendedName>
</protein>
<evidence type="ECO:0000256" key="7">
    <source>
        <dbReference type="ARBA" id="ARBA00022840"/>
    </source>
</evidence>
<proteinExistence type="predicted"/>
<name>A0AB39BWV9_9BACI</name>
<sequence>MNYKKKMLILYIILGVLWIVATDYLVLQLDLDTYLNIQKFKGITFVILTGLFIYYALGKKEEVELIKNEKEKLNTLINSMVDFVNFKDGEGRWIESNDFGLKLFQLEGVDYRGKTDAELAHYTDFYYDALNYCMESDEETWKTGTVTRCEEVIPLPNGSEKTFDTIKVPLFKQNNERKGLVVIGRDITQRKQAEQQLKESELKYKSLFKYNPELVFMVDLCGSITDLNPKFEPLTNYQNHEAIGKPIFQYICEQDKERIYQSFRAVVKEKKAKRDHEVHICHKQEKKVVVHFALVPIIIDDNITGIIGYANDITQILETEEKLKTTEKLAVIGELAAGIAHEIRNPLTSLKGFVQMFQSESQKENFIHKIMLDELERINTIVSELLVLSRPQEITFSKKNINDSIKDVLTLLESEMNLHGVTVDLNITEDPLLLDCEPNQLKQLLINIIKNSIEAEATNITIGVLKQKESVTLNIHDNGQGIREERIKRLGEPFYSEKEKGTGLGLTVSFKIVEAHGGKIKYVSEVGKGTLVTITFPLNKKD</sequence>
<dbReference type="InterPro" id="IPR004358">
    <property type="entry name" value="Sig_transdc_His_kin-like_C"/>
</dbReference>
<dbReference type="InterPro" id="IPR000700">
    <property type="entry name" value="PAS-assoc_C"/>
</dbReference>
<dbReference type="PROSITE" id="PS50109">
    <property type="entry name" value="HIS_KIN"/>
    <property type="match status" value="1"/>
</dbReference>
<evidence type="ECO:0000313" key="13">
    <source>
        <dbReference type="EMBL" id="XDI38299.1"/>
    </source>
</evidence>
<comment type="catalytic activity">
    <reaction evidence="1">
        <text>ATP + protein L-histidine = ADP + protein N-phospho-L-histidine.</text>
        <dbReference type="EC" id="2.7.13.3"/>
    </reaction>
</comment>
<dbReference type="PANTHER" id="PTHR43065:SF10">
    <property type="entry name" value="PEROXIDE STRESS-ACTIVATED HISTIDINE KINASE MAK3"/>
    <property type="match status" value="1"/>
</dbReference>
<feature type="domain" description="Histidine kinase" evidence="10">
    <location>
        <begin position="338"/>
        <end position="540"/>
    </location>
</feature>
<dbReference type="CDD" id="cd00075">
    <property type="entry name" value="HATPase"/>
    <property type="match status" value="1"/>
</dbReference>
<dbReference type="SUPFAM" id="SSF55785">
    <property type="entry name" value="PYP-like sensor domain (PAS domain)"/>
    <property type="match status" value="2"/>
</dbReference>
<keyword evidence="4" id="KW-0808">Transferase</keyword>
<evidence type="ECO:0000256" key="1">
    <source>
        <dbReference type="ARBA" id="ARBA00000085"/>
    </source>
</evidence>
<dbReference type="InterPro" id="IPR003594">
    <property type="entry name" value="HATPase_dom"/>
</dbReference>
<dbReference type="PROSITE" id="PS50112">
    <property type="entry name" value="PAS"/>
    <property type="match status" value="1"/>
</dbReference>
<dbReference type="InterPro" id="IPR003661">
    <property type="entry name" value="HisK_dim/P_dom"/>
</dbReference>
<dbReference type="Pfam" id="PF00512">
    <property type="entry name" value="HisKA"/>
    <property type="match status" value="1"/>
</dbReference>
<feature type="domain" description="PAC" evidence="12">
    <location>
        <begin position="274"/>
        <end position="325"/>
    </location>
</feature>
<dbReference type="EC" id="2.7.13.3" evidence="2"/>
<dbReference type="PANTHER" id="PTHR43065">
    <property type="entry name" value="SENSOR HISTIDINE KINASE"/>
    <property type="match status" value="1"/>
</dbReference>
<dbReference type="InterPro" id="IPR013656">
    <property type="entry name" value="PAS_4"/>
</dbReference>
<reference evidence="13" key="1">
    <citation type="submission" date="2024-07" db="EMBL/GenBank/DDBJ databases">
        <title>Identification and characteristics of an arsenic-resistant bacterial isolate, which belongs to a novel species.</title>
        <authorList>
            <person name="Juszczyk A."/>
            <person name="Kowalczyk A."/>
            <person name="Was K."/>
            <person name="Kosowicz W."/>
            <person name="Budzyn A."/>
            <person name="Latowski D."/>
        </authorList>
    </citation>
    <scope>NUCLEOTIDE SEQUENCE</scope>
    <source>
        <strain evidence="13">As8PL</strain>
    </source>
</reference>
<feature type="transmembrane region" description="Helical" evidence="9">
    <location>
        <begin position="7"/>
        <end position="27"/>
    </location>
</feature>
<dbReference type="Pfam" id="PF00989">
    <property type="entry name" value="PAS"/>
    <property type="match status" value="1"/>
</dbReference>
<keyword evidence="9" id="KW-0812">Transmembrane</keyword>
<feature type="domain" description="PAS" evidence="11">
    <location>
        <begin position="200"/>
        <end position="270"/>
    </location>
</feature>
<keyword evidence="6" id="KW-0418">Kinase</keyword>
<keyword evidence="7" id="KW-0067">ATP-binding</keyword>
<dbReference type="AlphaFoldDB" id="A0AB39BWV9"/>